<dbReference type="Proteomes" id="UP000008037">
    <property type="component" value="Chromosome"/>
</dbReference>
<keyword evidence="2" id="KW-1185">Reference proteome</keyword>
<evidence type="ECO:0000313" key="1">
    <source>
        <dbReference type="EMBL" id="AFU60018.1"/>
    </source>
</evidence>
<organism evidence="1 2">
    <name type="scientific">Nitrososphaera gargensis (strain Ga9.2)</name>
    <dbReference type="NCBI Taxonomy" id="1237085"/>
    <lineage>
        <taxon>Archaea</taxon>
        <taxon>Nitrososphaerota</taxon>
        <taxon>Nitrososphaeria</taxon>
        <taxon>Nitrososphaerales</taxon>
        <taxon>Nitrososphaeraceae</taxon>
        <taxon>Nitrososphaera</taxon>
    </lineage>
</organism>
<evidence type="ECO:0000313" key="2">
    <source>
        <dbReference type="Proteomes" id="UP000008037"/>
    </source>
</evidence>
<dbReference type="HOGENOM" id="CLU_2217137_0_0_2"/>
<protein>
    <submittedName>
        <fullName evidence="1">Uncharacterized protein</fullName>
    </submittedName>
</protein>
<dbReference type="AlphaFoldDB" id="K0IKV4"/>
<dbReference type="BioCyc" id="CNIT1237085:G1324-3102-MONOMER"/>
<name>K0IKV4_NITGG</name>
<proteinExistence type="predicted"/>
<gene>
    <name evidence="1" type="ordered locus">Ngar_c31020</name>
</gene>
<accession>K0IKV4</accession>
<dbReference type="EMBL" id="CP002408">
    <property type="protein sequence ID" value="AFU60018.1"/>
    <property type="molecule type" value="Genomic_DNA"/>
</dbReference>
<dbReference type="KEGG" id="nga:Ngar_c31020"/>
<dbReference type="InParanoid" id="K0IKV4"/>
<sequence>MAAIAICHCRPGTEAESGKLLRKVRCYQALARHCQGLWQPLGCVRALRQIAERLAPCSWRQHWPAHAYKKMIERGFRTDMQGVAMQRPNELGYNLPDISYLIDDWR</sequence>
<dbReference type="STRING" id="1237085.Ngar_c31020"/>
<reference evidence="1 2" key="1">
    <citation type="journal article" date="2012" name="Environ. Microbiol.">
        <title>The genome of the ammonia-oxidizing Candidatus Nitrososphaera gargensis: insights into metabolic versatility and environmental adaptations.</title>
        <authorList>
            <person name="Spang A."/>
            <person name="Poehlein A."/>
            <person name="Offre P."/>
            <person name="Zumbragel S."/>
            <person name="Haider S."/>
            <person name="Rychlik N."/>
            <person name="Nowka B."/>
            <person name="Schmeisser C."/>
            <person name="Lebedeva E.V."/>
            <person name="Rattei T."/>
            <person name="Bohm C."/>
            <person name="Schmid M."/>
            <person name="Galushko A."/>
            <person name="Hatzenpichler R."/>
            <person name="Weinmaier T."/>
            <person name="Daniel R."/>
            <person name="Schleper C."/>
            <person name="Spieck E."/>
            <person name="Streit W."/>
            <person name="Wagner M."/>
        </authorList>
    </citation>
    <scope>NUCLEOTIDE SEQUENCE [LARGE SCALE GENOMIC DNA]</scope>
    <source>
        <strain evidence="2">Ga9.2</strain>
    </source>
</reference>